<evidence type="ECO:0000256" key="1">
    <source>
        <dbReference type="SAM" id="MobiDB-lite"/>
    </source>
</evidence>
<feature type="region of interest" description="Disordered" evidence="1">
    <location>
        <begin position="71"/>
        <end position="231"/>
    </location>
</feature>
<feature type="compositionally biased region" description="Polar residues" evidence="1">
    <location>
        <begin position="321"/>
        <end position="339"/>
    </location>
</feature>
<feature type="compositionally biased region" description="Low complexity" evidence="1">
    <location>
        <begin position="654"/>
        <end position="663"/>
    </location>
</feature>
<proteinExistence type="predicted"/>
<accession>A0A6I9Q043</accession>
<name>A0A6I9Q043_9TELE</name>
<feature type="region of interest" description="Disordered" evidence="1">
    <location>
        <begin position="499"/>
        <end position="539"/>
    </location>
</feature>
<dbReference type="RefSeq" id="XP_010793855.1">
    <property type="nucleotide sequence ID" value="XM_010795553.1"/>
</dbReference>
<evidence type="ECO:0000313" key="3">
    <source>
        <dbReference type="RefSeq" id="XP_010793855.1"/>
    </source>
</evidence>
<organism evidence="2 3">
    <name type="scientific">Notothenia coriiceps</name>
    <name type="common">black rockcod</name>
    <dbReference type="NCBI Taxonomy" id="8208"/>
    <lineage>
        <taxon>Eukaryota</taxon>
        <taxon>Metazoa</taxon>
        <taxon>Chordata</taxon>
        <taxon>Craniata</taxon>
        <taxon>Vertebrata</taxon>
        <taxon>Euteleostomi</taxon>
        <taxon>Actinopterygii</taxon>
        <taxon>Neopterygii</taxon>
        <taxon>Teleostei</taxon>
        <taxon>Neoteleostei</taxon>
        <taxon>Acanthomorphata</taxon>
        <taxon>Eupercaria</taxon>
        <taxon>Perciformes</taxon>
        <taxon>Notothenioidei</taxon>
        <taxon>Nototheniidae</taxon>
        <taxon>Notothenia</taxon>
    </lineage>
</organism>
<feature type="compositionally biased region" description="Basic and acidic residues" evidence="1">
    <location>
        <begin position="701"/>
        <end position="710"/>
    </location>
</feature>
<feature type="compositionally biased region" description="Low complexity" evidence="1">
    <location>
        <begin position="519"/>
        <end position="530"/>
    </location>
</feature>
<feature type="compositionally biased region" description="Polar residues" evidence="1">
    <location>
        <begin position="156"/>
        <end position="165"/>
    </location>
</feature>
<keyword evidence="2" id="KW-1185">Reference proteome</keyword>
<feature type="region of interest" description="Disordered" evidence="1">
    <location>
        <begin position="634"/>
        <end position="727"/>
    </location>
</feature>
<sequence length="727" mass="80281">MNDFGLAEEFATRALELKAKSYEAFYARARAKRGRRLYHAALEDLIEASCLCPSNREIQRLLTRVKEECRQAAQQQDPHPSHGVYQQQDPQLPRSHGVYQQQDPQLPPSHGVYQQQDPQLSPSHGVYQLQDPQLPPSHGVYQLQDPQLPPSHGVYQHQQDPQLSPSHGVYQLQDPQLPPSHGVYQQQDPQLHPSHGVYQQQQDPQPHPSHGVYQQQDPQLHPSHGVYQQQDPQLPLSHGVYQQQDPQLPLSHGVYQQNVARDSEFLQDPDRKWGSEEEEEEEGSHNHPLTVVQSLDPHCRPGGPSPSSLSPTHLYRHRPSPTHQFSPPSSLMQESTLSFSGIGLTQHPQSAPNPSEQIQGHHQSNQRSFQHQNPAQNQWLQPTKAQVIRTSQPTSSANSGMVLGGSVYSQFGQLPQELAELGEGIYPLDMVQTGLSSGAYGRDGGGERSAGVNRFVTAHQFSRNQSKAAYYPMEVTELPPENLPPSHDYQYQHQGVVRRPLSSHPNSSPAPPPRALVHSQSSSVRFSSGSIPNPGFRTSASAQHMDIPLDLNTAGGYHDDLFLISSPQSEVCMVGGGTYPGEAGRSSRNTPFMGVVDRTARVQQQFPQQTTSGSASCLSPSRSWAVSSVDTVVTSPSKTQNNQGGFGPSSIAFHNRSNNNAHNDNQRDHYPQGEGSGKVASQNPSYRDVKVARTLPVIHSGSEKPRDRKTGPTSPVKPKRPFVESNV</sequence>
<reference evidence="3" key="1">
    <citation type="submission" date="2025-08" db="UniProtKB">
        <authorList>
            <consortium name="RefSeq"/>
        </authorList>
    </citation>
    <scope>IDENTIFICATION</scope>
    <source>
        <tissue evidence="3">Muscle</tissue>
    </source>
</reference>
<feature type="compositionally biased region" description="Low complexity" evidence="1">
    <location>
        <begin position="301"/>
        <end position="311"/>
    </location>
</feature>
<feature type="compositionally biased region" description="Polar residues" evidence="1">
    <location>
        <begin position="346"/>
        <end position="374"/>
    </location>
</feature>
<dbReference type="SUPFAM" id="SSF48452">
    <property type="entry name" value="TPR-like"/>
    <property type="match status" value="1"/>
</dbReference>
<dbReference type="GeneID" id="104966364"/>
<feature type="compositionally biased region" description="Polar residues" evidence="1">
    <location>
        <begin position="112"/>
        <end position="122"/>
    </location>
</feature>
<protein>
    <submittedName>
        <fullName evidence="3">Protein TANC2-like isoform X1</fullName>
    </submittedName>
</protein>
<dbReference type="Gene3D" id="1.25.40.10">
    <property type="entry name" value="Tetratricopeptide repeat domain"/>
    <property type="match status" value="1"/>
</dbReference>
<dbReference type="Proteomes" id="UP000504611">
    <property type="component" value="Unplaced"/>
</dbReference>
<feature type="region of interest" description="Disordered" evidence="1">
    <location>
        <begin position="261"/>
        <end position="374"/>
    </location>
</feature>
<dbReference type="OrthoDB" id="5958958at2759"/>
<gene>
    <name evidence="3" type="primary">LOC104966364</name>
</gene>
<dbReference type="KEGG" id="ncc:104966364"/>
<feature type="compositionally biased region" description="Basic and acidic residues" evidence="1">
    <location>
        <begin position="261"/>
        <end position="275"/>
    </location>
</feature>
<feature type="compositionally biased region" description="Polar residues" evidence="1">
    <location>
        <begin position="72"/>
        <end position="90"/>
    </location>
</feature>
<dbReference type="AlphaFoldDB" id="A0A6I9Q043"/>
<evidence type="ECO:0000313" key="2">
    <source>
        <dbReference type="Proteomes" id="UP000504611"/>
    </source>
</evidence>
<dbReference type="InterPro" id="IPR011990">
    <property type="entry name" value="TPR-like_helical_dom_sf"/>
</dbReference>